<comment type="caution">
    <text evidence="3">The sequence shown here is derived from an EMBL/GenBank/DDBJ whole genome shotgun (WGS) entry which is preliminary data.</text>
</comment>
<accession>A0A9P1IXZ5</accession>
<proteinExistence type="predicted"/>
<dbReference type="AlphaFoldDB" id="A0A9P1IXZ5"/>
<dbReference type="CDD" id="cd00022">
    <property type="entry name" value="BIR"/>
    <property type="match status" value="1"/>
</dbReference>
<keyword evidence="4" id="KW-1185">Reference proteome</keyword>
<dbReference type="GO" id="GO:0046872">
    <property type="term" value="F:metal ion binding"/>
    <property type="evidence" value="ECO:0007669"/>
    <property type="project" value="UniProtKB-KW"/>
</dbReference>
<keyword evidence="1" id="KW-0479">Metal-binding</keyword>
<name>A0A9P1IXZ5_9PELO</name>
<dbReference type="InterPro" id="IPR001370">
    <property type="entry name" value="BIR_rpt"/>
</dbReference>
<dbReference type="Proteomes" id="UP001152747">
    <property type="component" value="Unassembled WGS sequence"/>
</dbReference>
<keyword evidence="2" id="KW-0862">Zinc</keyword>
<dbReference type="InterPro" id="IPR051190">
    <property type="entry name" value="Baculoviral_IAP"/>
</dbReference>
<dbReference type="Gene3D" id="1.10.1170.10">
    <property type="entry name" value="Inhibitor Of Apoptosis Protein (2mihbC-IAP-1), Chain A"/>
    <property type="match status" value="1"/>
</dbReference>
<dbReference type="SMART" id="SM00238">
    <property type="entry name" value="BIR"/>
    <property type="match status" value="1"/>
</dbReference>
<dbReference type="PANTHER" id="PTHR46771:SF5">
    <property type="entry name" value="DETERIN"/>
    <property type="match status" value="1"/>
</dbReference>
<sequence length="147" mass="16694">MKRSKAAHKSMEPALQAKYLFHHDRALTFKKFPFDSMKTATCTSAALAAAGFYCTATKEAPTSAKCPFCLKELEFDPEDDPWEEHLKRGQNCEFVKLNKLDDKSWTVEETIRLGNVCRIQQNFENQIAFLDGLKVSTTTNVAKLKLK</sequence>
<organism evidence="3 4">
    <name type="scientific">Caenorhabditis angaria</name>
    <dbReference type="NCBI Taxonomy" id="860376"/>
    <lineage>
        <taxon>Eukaryota</taxon>
        <taxon>Metazoa</taxon>
        <taxon>Ecdysozoa</taxon>
        <taxon>Nematoda</taxon>
        <taxon>Chromadorea</taxon>
        <taxon>Rhabditida</taxon>
        <taxon>Rhabditina</taxon>
        <taxon>Rhabditomorpha</taxon>
        <taxon>Rhabditoidea</taxon>
        <taxon>Rhabditidae</taxon>
        <taxon>Peloderinae</taxon>
        <taxon>Caenorhabditis</taxon>
    </lineage>
</organism>
<reference evidence="3" key="1">
    <citation type="submission" date="2022-11" db="EMBL/GenBank/DDBJ databases">
        <authorList>
            <person name="Kikuchi T."/>
        </authorList>
    </citation>
    <scope>NUCLEOTIDE SEQUENCE</scope>
    <source>
        <strain evidence="3">PS1010</strain>
    </source>
</reference>
<dbReference type="OrthoDB" id="2196114at2759"/>
<dbReference type="Pfam" id="PF00653">
    <property type="entry name" value="BIR"/>
    <property type="match status" value="1"/>
</dbReference>
<evidence type="ECO:0000313" key="4">
    <source>
        <dbReference type="Proteomes" id="UP001152747"/>
    </source>
</evidence>
<evidence type="ECO:0000313" key="3">
    <source>
        <dbReference type="EMBL" id="CAI5453302.1"/>
    </source>
</evidence>
<dbReference type="SUPFAM" id="SSF57924">
    <property type="entry name" value="Inhibitor of apoptosis (IAP) repeat"/>
    <property type="match status" value="1"/>
</dbReference>
<evidence type="ECO:0000256" key="1">
    <source>
        <dbReference type="ARBA" id="ARBA00022723"/>
    </source>
</evidence>
<dbReference type="PROSITE" id="PS50143">
    <property type="entry name" value="BIR_REPEAT_2"/>
    <property type="match status" value="1"/>
</dbReference>
<evidence type="ECO:0000256" key="2">
    <source>
        <dbReference type="ARBA" id="ARBA00022833"/>
    </source>
</evidence>
<dbReference type="PANTHER" id="PTHR46771">
    <property type="entry name" value="DETERIN"/>
    <property type="match status" value="1"/>
</dbReference>
<protein>
    <submittedName>
        <fullName evidence="3">Uncharacterized protein</fullName>
    </submittedName>
</protein>
<gene>
    <name evidence="3" type="ORF">CAMP_LOCUS15939</name>
</gene>
<dbReference type="EMBL" id="CANHGI010000005">
    <property type="protein sequence ID" value="CAI5453302.1"/>
    <property type="molecule type" value="Genomic_DNA"/>
</dbReference>